<organism evidence="3 4">
    <name type="scientific">Billgrantia tianxiuensis</name>
    <dbReference type="NCBI Taxonomy" id="2497861"/>
    <lineage>
        <taxon>Bacteria</taxon>
        <taxon>Pseudomonadati</taxon>
        <taxon>Pseudomonadota</taxon>
        <taxon>Gammaproteobacteria</taxon>
        <taxon>Oceanospirillales</taxon>
        <taxon>Halomonadaceae</taxon>
        <taxon>Billgrantia</taxon>
    </lineage>
</organism>
<dbReference type="OrthoDB" id="6169305at2"/>
<dbReference type="KEGG" id="htx:EKK97_21680"/>
<dbReference type="EMBL" id="CP035042">
    <property type="protein sequence ID" value="QHC51694.1"/>
    <property type="molecule type" value="Genomic_DNA"/>
</dbReference>
<proteinExistence type="predicted"/>
<dbReference type="Proteomes" id="UP000464013">
    <property type="component" value="Chromosome"/>
</dbReference>
<sequence length="106" mass="12446">MKRLLFTALVVALSLPFSMSASADHGRHAAHGTQIHHHHYYARDNRSKPPKHRRHYRAHHHSRPARRVVEHHYYGPPRYDHYYRGHTDVPLVTVGGYPVVRIQVNH</sequence>
<reference evidence="3 4" key="1">
    <citation type="submission" date="2019-01" db="EMBL/GenBank/DDBJ databases">
        <title>Complete genome of a denitifying bacterium Halomons sp. BC-M4-5.</title>
        <authorList>
            <person name="Wang L."/>
            <person name="Shao Z."/>
        </authorList>
    </citation>
    <scope>NUCLEOTIDE SEQUENCE [LARGE SCALE GENOMIC DNA]</scope>
    <source>
        <strain evidence="3 4">BC-M4-5</strain>
    </source>
</reference>
<name>A0A6I6SSI1_9GAMM</name>
<feature type="compositionally biased region" description="Basic residues" evidence="1">
    <location>
        <begin position="28"/>
        <end position="40"/>
    </location>
</feature>
<evidence type="ECO:0000313" key="4">
    <source>
        <dbReference type="Proteomes" id="UP000464013"/>
    </source>
</evidence>
<accession>A0A6I6SSI1</accession>
<keyword evidence="2" id="KW-0732">Signal</keyword>
<dbReference type="RefSeq" id="WP_159555150.1">
    <property type="nucleotide sequence ID" value="NZ_CP035042.1"/>
</dbReference>
<feature type="signal peptide" evidence="2">
    <location>
        <begin position="1"/>
        <end position="23"/>
    </location>
</feature>
<gene>
    <name evidence="3" type="ORF">EKK97_21680</name>
</gene>
<evidence type="ECO:0000256" key="1">
    <source>
        <dbReference type="SAM" id="MobiDB-lite"/>
    </source>
</evidence>
<keyword evidence="4" id="KW-1185">Reference proteome</keyword>
<evidence type="ECO:0000256" key="2">
    <source>
        <dbReference type="SAM" id="SignalP"/>
    </source>
</evidence>
<dbReference type="AlphaFoldDB" id="A0A6I6SSI1"/>
<feature type="compositionally biased region" description="Basic residues" evidence="1">
    <location>
        <begin position="48"/>
        <end position="65"/>
    </location>
</feature>
<protein>
    <submittedName>
        <fullName evidence="3">Uncharacterized protein</fullName>
    </submittedName>
</protein>
<feature type="chain" id="PRO_5026124398" evidence="2">
    <location>
        <begin position="24"/>
        <end position="106"/>
    </location>
</feature>
<evidence type="ECO:0000313" key="3">
    <source>
        <dbReference type="EMBL" id="QHC51694.1"/>
    </source>
</evidence>
<feature type="region of interest" description="Disordered" evidence="1">
    <location>
        <begin position="28"/>
        <end position="65"/>
    </location>
</feature>